<sequence length="167" mass="18321">MGVASLVKWCNSNNLSLNTDKTKEMVLDMRRERGGSTKPLMITDSEVELCQQLQVPGRPHLCDDLTWTLTHHPAGQEGSSAAVLPEETEDPAVIESILSSCITVWYENSTESGEDSREDRPGAAAHSAGHQPPQSPQESLQHHQRPSSPPHPQHTLLSLLPSSRSFI</sequence>
<dbReference type="Proteomes" id="UP000831701">
    <property type="component" value="Chromosome 3"/>
</dbReference>
<evidence type="ECO:0000313" key="1">
    <source>
        <dbReference type="EMBL" id="KAI3374606.1"/>
    </source>
</evidence>
<accession>A0ACB8X3B7</accession>
<proteinExistence type="predicted"/>
<name>A0ACB8X3B7_9TELE</name>
<gene>
    <name evidence="1" type="ORF">L3Q82_021181</name>
</gene>
<dbReference type="EMBL" id="CM041533">
    <property type="protein sequence ID" value="KAI3374606.1"/>
    <property type="molecule type" value="Genomic_DNA"/>
</dbReference>
<evidence type="ECO:0000313" key="2">
    <source>
        <dbReference type="Proteomes" id="UP000831701"/>
    </source>
</evidence>
<reference evidence="1" key="1">
    <citation type="submission" date="2022-04" db="EMBL/GenBank/DDBJ databases">
        <title>Jade perch genome.</title>
        <authorList>
            <person name="Chao B."/>
        </authorList>
    </citation>
    <scope>NUCLEOTIDE SEQUENCE</scope>
    <source>
        <strain evidence="1">CB-2022</strain>
    </source>
</reference>
<organism evidence="1 2">
    <name type="scientific">Scortum barcoo</name>
    <name type="common">barcoo grunter</name>
    <dbReference type="NCBI Taxonomy" id="214431"/>
    <lineage>
        <taxon>Eukaryota</taxon>
        <taxon>Metazoa</taxon>
        <taxon>Chordata</taxon>
        <taxon>Craniata</taxon>
        <taxon>Vertebrata</taxon>
        <taxon>Euteleostomi</taxon>
        <taxon>Actinopterygii</taxon>
        <taxon>Neopterygii</taxon>
        <taxon>Teleostei</taxon>
        <taxon>Neoteleostei</taxon>
        <taxon>Acanthomorphata</taxon>
        <taxon>Eupercaria</taxon>
        <taxon>Centrarchiformes</taxon>
        <taxon>Terapontoidei</taxon>
        <taxon>Terapontidae</taxon>
        <taxon>Scortum</taxon>
    </lineage>
</organism>
<keyword evidence="2" id="KW-1185">Reference proteome</keyword>
<comment type="caution">
    <text evidence="1">The sequence shown here is derived from an EMBL/GenBank/DDBJ whole genome shotgun (WGS) entry which is preliminary data.</text>
</comment>
<protein>
    <submittedName>
        <fullName evidence="1">Uncharacterized protein</fullName>
    </submittedName>
</protein>